<dbReference type="Gene3D" id="3.10.20.370">
    <property type="match status" value="1"/>
</dbReference>
<dbReference type="InterPro" id="IPR021109">
    <property type="entry name" value="Peptidase_aspartic_dom_sf"/>
</dbReference>
<keyword evidence="5" id="KW-0511">Multifunctional enzyme</keyword>
<feature type="region of interest" description="Disordered" evidence="6">
    <location>
        <begin position="156"/>
        <end position="181"/>
    </location>
</feature>
<evidence type="ECO:0000256" key="1">
    <source>
        <dbReference type="ARBA" id="ARBA00022679"/>
    </source>
</evidence>
<dbReference type="GO" id="GO:0015074">
    <property type="term" value="P:DNA integration"/>
    <property type="evidence" value="ECO:0007669"/>
    <property type="project" value="InterPro"/>
</dbReference>
<evidence type="ECO:0000313" key="8">
    <source>
        <dbReference type="EMBL" id="OMH85642.1"/>
    </source>
</evidence>
<dbReference type="GO" id="GO:0004519">
    <property type="term" value="F:endonuclease activity"/>
    <property type="evidence" value="ECO:0007669"/>
    <property type="project" value="UniProtKB-KW"/>
</dbReference>
<dbReference type="FunFam" id="3.10.20.370:FF:000001">
    <property type="entry name" value="Retrovirus-related Pol polyprotein from transposon 17.6-like protein"/>
    <property type="match status" value="1"/>
</dbReference>
<gene>
    <name evidence="8" type="ORF">AX774_g803</name>
</gene>
<dbReference type="InterPro" id="IPR036397">
    <property type="entry name" value="RNaseH_sf"/>
</dbReference>
<dbReference type="GO" id="GO:0016779">
    <property type="term" value="F:nucleotidyltransferase activity"/>
    <property type="evidence" value="ECO:0007669"/>
    <property type="project" value="UniProtKB-KW"/>
</dbReference>
<keyword evidence="1" id="KW-0808">Transferase</keyword>
<dbReference type="InterPro" id="IPR050951">
    <property type="entry name" value="Retrovirus_Pol_polyprotein"/>
</dbReference>
<dbReference type="GO" id="GO:0003676">
    <property type="term" value="F:nucleic acid binding"/>
    <property type="evidence" value="ECO:0007669"/>
    <property type="project" value="InterPro"/>
</dbReference>
<dbReference type="CDD" id="cd00303">
    <property type="entry name" value="retropepsin_like"/>
    <property type="match status" value="1"/>
</dbReference>
<dbReference type="Pfam" id="PF13975">
    <property type="entry name" value="gag-asp_proteas"/>
    <property type="match status" value="1"/>
</dbReference>
<comment type="caution">
    <text evidence="8">The sequence shown here is derived from an EMBL/GenBank/DDBJ whole genome shotgun (WGS) entry which is preliminary data.</text>
</comment>
<dbReference type="GO" id="GO:0005634">
    <property type="term" value="C:nucleus"/>
    <property type="evidence" value="ECO:0007669"/>
    <property type="project" value="UniProtKB-ARBA"/>
</dbReference>
<dbReference type="InterPro" id="IPR001584">
    <property type="entry name" value="Integrase_cat-core"/>
</dbReference>
<accession>A0A1R1PXI1</accession>
<keyword evidence="4" id="KW-0255">Endonuclease</keyword>
<dbReference type="Gene3D" id="3.30.420.10">
    <property type="entry name" value="Ribonuclease H-like superfamily/Ribonuclease H"/>
    <property type="match status" value="1"/>
</dbReference>
<dbReference type="AlphaFoldDB" id="A0A1R1PXI1"/>
<name>A0A1R1PXI1_ZANCU</name>
<keyword evidence="2" id="KW-0548">Nucleotidyltransferase</keyword>
<evidence type="ECO:0000259" key="7">
    <source>
        <dbReference type="PROSITE" id="PS50994"/>
    </source>
</evidence>
<organism evidence="8 9">
    <name type="scientific">Zancudomyces culisetae</name>
    <name type="common">Gut fungus</name>
    <name type="synonym">Smittium culisetae</name>
    <dbReference type="NCBI Taxonomy" id="1213189"/>
    <lineage>
        <taxon>Eukaryota</taxon>
        <taxon>Fungi</taxon>
        <taxon>Fungi incertae sedis</taxon>
        <taxon>Zoopagomycota</taxon>
        <taxon>Kickxellomycotina</taxon>
        <taxon>Harpellomycetes</taxon>
        <taxon>Harpellales</taxon>
        <taxon>Legeriomycetaceae</taxon>
        <taxon>Zancudomyces</taxon>
    </lineage>
</organism>
<dbReference type="Pfam" id="PF03732">
    <property type="entry name" value="Retrotrans_gag"/>
    <property type="match status" value="1"/>
</dbReference>
<dbReference type="Proteomes" id="UP000188320">
    <property type="component" value="Unassembled WGS sequence"/>
</dbReference>
<evidence type="ECO:0000256" key="4">
    <source>
        <dbReference type="ARBA" id="ARBA00022759"/>
    </source>
</evidence>
<dbReference type="EMBL" id="LSSK01000065">
    <property type="protein sequence ID" value="OMH85642.1"/>
    <property type="molecule type" value="Genomic_DNA"/>
</dbReference>
<dbReference type="PANTHER" id="PTHR37984:SF5">
    <property type="entry name" value="PROTEIN NYNRIN-LIKE"/>
    <property type="match status" value="1"/>
</dbReference>
<dbReference type="SUPFAM" id="SSF53098">
    <property type="entry name" value="Ribonuclease H-like"/>
    <property type="match status" value="1"/>
</dbReference>
<protein>
    <submittedName>
        <fullName evidence="8">Retrovirus-related Pol polyprotein from transposon</fullName>
    </submittedName>
</protein>
<evidence type="ECO:0000256" key="2">
    <source>
        <dbReference type="ARBA" id="ARBA00022695"/>
    </source>
</evidence>
<keyword evidence="3" id="KW-0540">Nuclease</keyword>
<feature type="compositionally biased region" description="Polar residues" evidence="6">
    <location>
        <begin position="168"/>
        <end position="180"/>
    </location>
</feature>
<dbReference type="InterPro" id="IPR012337">
    <property type="entry name" value="RNaseH-like_sf"/>
</dbReference>
<dbReference type="Pfam" id="PF17919">
    <property type="entry name" value="RT_RNaseH_2"/>
    <property type="match status" value="1"/>
</dbReference>
<dbReference type="PROSITE" id="PS50994">
    <property type="entry name" value="INTEGRASE"/>
    <property type="match status" value="1"/>
</dbReference>
<evidence type="ECO:0000313" key="9">
    <source>
        <dbReference type="Proteomes" id="UP000188320"/>
    </source>
</evidence>
<dbReference type="PANTHER" id="PTHR37984">
    <property type="entry name" value="PROTEIN CBG26694"/>
    <property type="match status" value="1"/>
</dbReference>
<dbReference type="SUPFAM" id="SSF50630">
    <property type="entry name" value="Acid proteases"/>
    <property type="match status" value="1"/>
</dbReference>
<sequence>MNSIEKFSAATIDDPKEWIKGFRLFFKLNRYDEEDGIDLLQFYLGNQEKIWYLRNRKKFTNWEELKKLFIERFVSKTSDHKAIEKLKNINQQDFDSTDEFVFALELALSKCSINEEAQKVNWLISAASPRSRSRILESESREWDKVVSLITTSFEPSADSRNSDVPRDSNNNQYRTQGTGKSIKEMTEQKIGYNEMLSKMEEWSVNILTKVEEVVEKKVDKLLSERVYQRQQRTPYCTNCKVSGHYRHQCTSATPSKPDNDQPKKELNTIEVVTDNEVDNDLYLVQRPKPNKQVNKPYSKNKTLVDKKLPEVNKPTSVNKTIKYVKMEEDNDIKMNTESSVTKQVENSTNKKVKYGTRISENITPFNIQEDLNQYYPKISLAQLLDASPTLSSELSALCKKVKKLDINEIRVLPQKISNCRVLVSVFNRKYWAVVDTGAACSVTTPAIAEQWGLEPNEWTRQVLVTADGSRHLTGGVLNRVPIVIGNHTFEAEFIVMNRKDNTLILGNDWLYRHHAVLDPRSGELKMNTYSELLIVPMKSLAEKSESITLDSELYLLLKADEVIDLKNAFSDPRLTELKELNKDLFVSDIGELTQTDTTEHRIELTDNTPIKQRPYRIPHHMLQLDEAVQKLKDSLSSAPTLMHPNWDEEFILTTDASIEGIGAILSQKVEGGEKPIGYASKVTNKHERNYSVTHLEGLAVVWGVNKFKHYLWEDIVKQVHEENHEGIENTWRRVSREYTGNRLFETVKKTVKECLTCQSYQGHRTKRNELQPIYVYKPFSIFGLDAIGPISPISKHGNRFILTGIDYFTKWPVAEAVQNIQSDTIINFIITHIVKDFGTPDQIITDRGAGFISEAADNFYKYLGIRHTPTTSYRPQSNGQVERLNQTLKNTLARQCKKDKENWDTYMWKSLLAIRTMRNRSTGYSPAELLYGVKITTPAVWSPPAEPSDLDSAIQERIEAIGTNIPELRNIGLSRSVKAKQIMKSHYDKNITNFKFKVDEMVMKLVEHVTDKFQEVWEGPYKIVQKLNFGAYTIMDSDGNRDIVNGDSLKQFHHSSHMVPEVTRTLKSKLRRFKNPLSPIWSRGSVV</sequence>
<reference evidence="9" key="1">
    <citation type="submission" date="2017-01" db="EMBL/GenBank/DDBJ databases">
        <authorList>
            <person name="Wang Y."/>
            <person name="White M."/>
            <person name="Kvist S."/>
            <person name="Moncalvo J.-M."/>
        </authorList>
    </citation>
    <scope>NUCLEOTIDE SEQUENCE [LARGE SCALE GENOMIC DNA]</scope>
    <source>
        <strain evidence="9">COL-18-3</strain>
    </source>
</reference>
<dbReference type="InterPro" id="IPR005162">
    <property type="entry name" value="Retrotrans_gag_dom"/>
</dbReference>
<evidence type="ECO:0000256" key="6">
    <source>
        <dbReference type="SAM" id="MobiDB-lite"/>
    </source>
</evidence>
<evidence type="ECO:0000256" key="3">
    <source>
        <dbReference type="ARBA" id="ARBA00022722"/>
    </source>
</evidence>
<keyword evidence="9" id="KW-1185">Reference proteome</keyword>
<feature type="domain" description="Integrase catalytic" evidence="7">
    <location>
        <begin position="775"/>
        <end position="935"/>
    </location>
</feature>
<dbReference type="FunFam" id="3.30.420.10:FF:000032">
    <property type="entry name" value="Retrovirus-related Pol polyprotein from transposon 297-like Protein"/>
    <property type="match status" value="1"/>
</dbReference>
<evidence type="ECO:0000256" key="5">
    <source>
        <dbReference type="ARBA" id="ARBA00023268"/>
    </source>
</evidence>
<dbReference type="OrthoDB" id="3018369at2759"/>
<proteinExistence type="predicted"/>
<dbReference type="InterPro" id="IPR041577">
    <property type="entry name" value="RT_RNaseH_2"/>
</dbReference>
<dbReference type="Pfam" id="PF00665">
    <property type="entry name" value="rve"/>
    <property type="match status" value="1"/>
</dbReference>
<keyword evidence="4" id="KW-0378">Hydrolase</keyword>
<dbReference type="InterPro" id="IPR043502">
    <property type="entry name" value="DNA/RNA_pol_sf"/>
</dbReference>
<dbReference type="Gene3D" id="2.40.70.10">
    <property type="entry name" value="Acid Proteases"/>
    <property type="match status" value="1"/>
</dbReference>
<dbReference type="SUPFAM" id="SSF56672">
    <property type="entry name" value="DNA/RNA polymerases"/>
    <property type="match status" value="1"/>
</dbReference>